<dbReference type="NCBIfam" id="TIGR02118">
    <property type="entry name" value="EthD family reductase"/>
    <property type="match status" value="1"/>
</dbReference>
<dbReference type="InterPro" id="IPR009799">
    <property type="entry name" value="EthD_dom"/>
</dbReference>
<dbReference type="GO" id="GO:0016491">
    <property type="term" value="F:oxidoreductase activity"/>
    <property type="evidence" value="ECO:0007669"/>
    <property type="project" value="InterPro"/>
</dbReference>
<reference evidence="2" key="1">
    <citation type="submission" date="2018-06" db="EMBL/GenBank/DDBJ databases">
        <authorList>
            <person name="Zhirakovskaya E."/>
        </authorList>
    </citation>
    <scope>NUCLEOTIDE SEQUENCE</scope>
</reference>
<feature type="domain" description="EthD" evidence="1">
    <location>
        <begin position="18"/>
        <end position="92"/>
    </location>
</feature>
<dbReference type="EMBL" id="UOGF01000027">
    <property type="protein sequence ID" value="VAX27391.1"/>
    <property type="molecule type" value="Genomic_DNA"/>
</dbReference>
<protein>
    <recommendedName>
        <fullName evidence="1">EthD domain-containing protein</fullName>
    </recommendedName>
</protein>
<dbReference type="InterPro" id="IPR011008">
    <property type="entry name" value="Dimeric_a/b-barrel"/>
</dbReference>
<sequence>MFNISSIYPKKEGYQFDFDYYLNQHMPMSIEKLSGAKGFIRVSVERGIDIDEPKIESTYVAMCHYYFDSLEDFMAAFMPHAETLQGDIKNYTNIEPIIQISEVEIRK</sequence>
<gene>
    <name evidence="2" type="ORF">MNBD_NITROSPIRAE01-1611</name>
</gene>
<proteinExistence type="predicted"/>
<dbReference type="PANTHER" id="PTHR40260">
    <property type="entry name" value="BLR8190 PROTEIN"/>
    <property type="match status" value="1"/>
</dbReference>
<organism evidence="2">
    <name type="scientific">hydrothermal vent metagenome</name>
    <dbReference type="NCBI Taxonomy" id="652676"/>
    <lineage>
        <taxon>unclassified sequences</taxon>
        <taxon>metagenomes</taxon>
        <taxon>ecological metagenomes</taxon>
    </lineage>
</organism>
<evidence type="ECO:0000259" key="1">
    <source>
        <dbReference type="Pfam" id="PF07110"/>
    </source>
</evidence>
<accession>A0A3B1CLK5</accession>
<evidence type="ECO:0000313" key="2">
    <source>
        <dbReference type="EMBL" id="VAX27391.1"/>
    </source>
</evidence>
<dbReference type="PANTHER" id="PTHR40260:SF2">
    <property type="entry name" value="BLR8190 PROTEIN"/>
    <property type="match status" value="1"/>
</dbReference>
<dbReference type="Pfam" id="PF07110">
    <property type="entry name" value="EthD"/>
    <property type="match status" value="1"/>
</dbReference>
<dbReference type="AlphaFoldDB" id="A0A3B1CLK5"/>
<dbReference type="Gene3D" id="3.30.70.100">
    <property type="match status" value="1"/>
</dbReference>
<name>A0A3B1CLK5_9ZZZZ</name>
<dbReference type="SUPFAM" id="SSF54909">
    <property type="entry name" value="Dimeric alpha+beta barrel"/>
    <property type="match status" value="1"/>
</dbReference>